<comment type="caution">
    <text evidence="1">The sequence shown here is derived from an EMBL/GenBank/DDBJ whole genome shotgun (WGS) entry which is preliminary data.</text>
</comment>
<proteinExistence type="predicted"/>
<dbReference type="AlphaFoldDB" id="A0A7W8YCN4"/>
<reference evidence="1 2" key="1">
    <citation type="submission" date="2020-08" db="EMBL/GenBank/DDBJ databases">
        <title>Sequencing the genomes of 1000 actinobacteria strains.</title>
        <authorList>
            <person name="Klenk H.-P."/>
        </authorList>
    </citation>
    <scope>NUCLEOTIDE SEQUENCE [LARGE SCALE GENOMIC DNA]</scope>
    <source>
        <strain evidence="1 2">DSM 23694</strain>
    </source>
</reference>
<dbReference type="RefSeq" id="WP_183643369.1">
    <property type="nucleotide sequence ID" value="NZ_JACHBL010000001.1"/>
</dbReference>
<dbReference type="Gene3D" id="3.40.50.1820">
    <property type="entry name" value="alpha/beta hydrolase"/>
    <property type="match status" value="1"/>
</dbReference>
<dbReference type="SUPFAM" id="SSF53474">
    <property type="entry name" value="alpha/beta-Hydrolases"/>
    <property type="match status" value="1"/>
</dbReference>
<dbReference type="EMBL" id="JACHBL010000001">
    <property type="protein sequence ID" value="MBB5598947.1"/>
    <property type="molecule type" value="Genomic_DNA"/>
</dbReference>
<name>A0A7W8YCN4_9MICC</name>
<protein>
    <submittedName>
        <fullName evidence="1">Pimeloyl-ACP methyl ester carboxylesterase</fullName>
    </submittedName>
</protein>
<evidence type="ECO:0000313" key="1">
    <source>
        <dbReference type="EMBL" id="MBB5598947.1"/>
    </source>
</evidence>
<dbReference type="InterPro" id="IPR029058">
    <property type="entry name" value="AB_hydrolase_fold"/>
</dbReference>
<evidence type="ECO:0000313" key="2">
    <source>
        <dbReference type="Proteomes" id="UP000523863"/>
    </source>
</evidence>
<sequence length="139" mass="15781">MPILVLTPYLLQSGNQPLAWYLLNMSPLESSAFTAEEVERYIAPLREPDRAKAAVLLYRNFIIPEGMGITKGAYRESPLTTRSLFVMGKQDDVMPPSVITDYDDYLRNGRLEFVDSAGHFILDHQPEKVTCLVNDFLLE</sequence>
<dbReference type="Proteomes" id="UP000523863">
    <property type="component" value="Unassembled WGS sequence"/>
</dbReference>
<organism evidence="1 2">
    <name type="scientific">Neomicrococcus lactis</name>
    <dbReference type="NCBI Taxonomy" id="732241"/>
    <lineage>
        <taxon>Bacteria</taxon>
        <taxon>Bacillati</taxon>
        <taxon>Actinomycetota</taxon>
        <taxon>Actinomycetes</taxon>
        <taxon>Micrococcales</taxon>
        <taxon>Micrococcaceae</taxon>
        <taxon>Neomicrococcus</taxon>
    </lineage>
</organism>
<gene>
    <name evidence="1" type="ORF">BKA12_002027</name>
</gene>
<accession>A0A7W8YCN4</accession>
<keyword evidence="2" id="KW-1185">Reference proteome</keyword>